<keyword evidence="3" id="KW-1185">Reference proteome</keyword>
<organism evidence="2 3">
    <name type="scientific">Bathycoccus prasinos</name>
    <dbReference type="NCBI Taxonomy" id="41875"/>
    <lineage>
        <taxon>Eukaryota</taxon>
        <taxon>Viridiplantae</taxon>
        <taxon>Chlorophyta</taxon>
        <taxon>Mamiellophyceae</taxon>
        <taxon>Mamiellales</taxon>
        <taxon>Bathycoccaceae</taxon>
        <taxon>Bathycoccus</taxon>
    </lineage>
</organism>
<dbReference type="EMBL" id="FO082271">
    <property type="protein sequence ID" value="CCO17684.1"/>
    <property type="molecule type" value="Genomic_DNA"/>
</dbReference>
<reference evidence="2 3" key="1">
    <citation type="submission" date="2011-10" db="EMBL/GenBank/DDBJ databases">
        <authorList>
            <person name="Genoscope - CEA"/>
        </authorList>
    </citation>
    <scope>NUCLEOTIDE SEQUENCE [LARGE SCALE GENOMIC DNA]</scope>
    <source>
        <strain evidence="2 3">RCC 1105</strain>
    </source>
</reference>
<feature type="transmembrane region" description="Helical" evidence="1">
    <location>
        <begin position="47"/>
        <end position="66"/>
    </location>
</feature>
<name>K8EI39_9CHLO</name>
<evidence type="ECO:0000313" key="2">
    <source>
        <dbReference type="EMBL" id="CCO17684.1"/>
    </source>
</evidence>
<accession>K8EI39</accession>
<dbReference type="GeneID" id="19014038"/>
<protein>
    <submittedName>
        <fullName evidence="2">Uncharacterized protein</fullName>
    </submittedName>
</protein>
<proteinExistence type="predicted"/>
<keyword evidence="1" id="KW-0472">Membrane</keyword>
<evidence type="ECO:0000313" key="3">
    <source>
        <dbReference type="Proteomes" id="UP000198341"/>
    </source>
</evidence>
<evidence type="ECO:0000256" key="1">
    <source>
        <dbReference type="SAM" id="Phobius"/>
    </source>
</evidence>
<dbReference type="KEGG" id="bpg:Bathy08g00590"/>
<dbReference type="RefSeq" id="XP_007511563.1">
    <property type="nucleotide sequence ID" value="XM_007511501.1"/>
</dbReference>
<keyword evidence="1" id="KW-0812">Transmembrane</keyword>
<sequence>MGLGYPLSPKSRTSDILDSFWLWVETLGTVVQPNANRRQSRKIGRRILLFIFLLNMFIFTSNVFWLRRDLMKEEDESLTKLSLERARKLAFSSSSGTLNDESIQKRAQRAIYERREGIYDPAKQTQQQRAIISVRSFDIDPISGEFVPKKEIRKQPDKYFVTHPVLVSGVCSKTLPSVRELVGSLHFWHPEVVVWLYEVGPLLESEKDEVAHWRNVYAKRGVDALQYALLDERLDLGSGALGKVQREVRTRTRQGVFESGTLPTFALAEIERLMLTQTFEDEPDFEEEVDENGFPINGGEKDKVRTRSSVLKRNVGEIDILPSLIWHAVNKNGNALFVHHNAHARGWIDNVLKALSRDKRFFVQEETTRGGCNPNVQGYFRFNNATEEILKMHVQCSLGGACPRANTVVGEEKSALSPGEVPEFHNWFGTRPDLHGFICIDSKASKISTVESLKQLADEGDEVAKIMLKEQYHCRVRHKREPPEIVFETKVREQSFGNDMARDTFKAVHVVLGVPSSTLNTKLVNSDALPLVNVLLPSILGTIDKSGKRTRYTLLVGFEQGDIVYDSAPKMKRLQKRMQVLIGDYPVTIKVVRFHVSLSTTYVWNGLFDRAIDVEKCDYFMTVHDDSEFYPSQGQYWADILINSLLNNNLAKNFGVASPEDVRDARKITHAFVHRTHRDVFGALYPEQLSNEEHAIWISRVYGYKNTFLHPEVQVYNSGRFSGRSLKCVTREEIVNHEVYMSADLVKTWAMENLGAYSEHLHNDLEGIGASSIVGNG</sequence>
<dbReference type="AlphaFoldDB" id="K8EI39"/>
<keyword evidence="1" id="KW-1133">Transmembrane helix</keyword>
<gene>
    <name evidence="2" type="ORF">Bathy08g00590</name>
</gene>
<dbReference type="OrthoDB" id="10248979at2759"/>
<dbReference type="Proteomes" id="UP000198341">
    <property type="component" value="Chromosome 8"/>
</dbReference>
<dbReference type="eggNOG" id="ENOG502S9UJ">
    <property type="taxonomic scope" value="Eukaryota"/>
</dbReference>